<dbReference type="AlphaFoldDB" id="A0A8S1K0N9"/>
<keyword evidence="3 5" id="KW-0863">Zinc-finger</keyword>
<feature type="region of interest" description="Disordered" evidence="6">
    <location>
        <begin position="320"/>
        <end position="360"/>
    </location>
</feature>
<evidence type="ECO:0000256" key="6">
    <source>
        <dbReference type="SAM" id="MobiDB-lite"/>
    </source>
</evidence>
<gene>
    <name evidence="8" type="ORF">PSON_ATCC_30995.1.T0010269</name>
</gene>
<dbReference type="InterPro" id="IPR026319">
    <property type="entry name" value="ZC2HC1A/B-like"/>
</dbReference>
<dbReference type="EMBL" id="CAJJDN010000001">
    <property type="protein sequence ID" value="CAD8045756.1"/>
    <property type="molecule type" value="Genomic_DNA"/>
</dbReference>
<feature type="region of interest" description="Disordered" evidence="6">
    <location>
        <begin position="135"/>
        <end position="154"/>
    </location>
</feature>
<feature type="region of interest" description="Disordered" evidence="6">
    <location>
        <begin position="430"/>
        <end position="476"/>
    </location>
</feature>
<feature type="domain" description="C2HC/C3H-type" evidence="7">
    <location>
        <begin position="240"/>
        <end position="269"/>
    </location>
</feature>
<keyword evidence="9" id="KW-1185">Reference proteome</keyword>
<feature type="compositionally biased region" description="Low complexity" evidence="6">
    <location>
        <begin position="709"/>
        <end position="721"/>
    </location>
</feature>
<feature type="region of interest" description="Disordered" evidence="6">
    <location>
        <begin position="652"/>
        <end position="745"/>
    </location>
</feature>
<feature type="compositionally biased region" description="Low complexity" evidence="6">
    <location>
        <begin position="331"/>
        <end position="356"/>
    </location>
</feature>
<dbReference type="PANTHER" id="PTHR13555">
    <property type="entry name" value="C2H2 ZINC FINGER CGI-62-RELATED"/>
    <property type="match status" value="1"/>
</dbReference>
<dbReference type="Proteomes" id="UP000692954">
    <property type="component" value="Unassembled WGS sequence"/>
</dbReference>
<organism evidence="8 9">
    <name type="scientific">Paramecium sonneborni</name>
    <dbReference type="NCBI Taxonomy" id="65129"/>
    <lineage>
        <taxon>Eukaryota</taxon>
        <taxon>Sar</taxon>
        <taxon>Alveolata</taxon>
        <taxon>Ciliophora</taxon>
        <taxon>Intramacronucleata</taxon>
        <taxon>Oligohymenophorea</taxon>
        <taxon>Peniculida</taxon>
        <taxon>Parameciidae</taxon>
        <taxon>Paramecium</taxon>
    </lineage>
</organism>
<dbReference type="GO" id="GO:0008270">
    <property type="term" value="F:zinc ion binding"/>
    <property type="evidence" value="ECO:0007669"/>
    <property type="project" value="UniProtKB-KW"/>
</dbReference>
<reference evidence="8" key="1">
    <citation type="submission" date="2021-01" db="EMBL/GenBank/DDBJ databases">
        <authorList>
            <consortium name="Genoscope - CEA"/>
            <person name="William W."/>
        </authorList>
    </citation>
    <scope>NUCLEOTIDE SEQUENCE</scope>
</reference>
<evidence type="ECO:0000256" key="5">
    <source>
        <dbReference type="PROSITE-ProRule" id="PRU01371"/>
    </source>
</evidence>
<feature type="region of interest" description="Disordered" evidence="6">
    <location>
        <begin position="601"/>
        <end position="637"/>
    </location>
</feature>
<feature type="compositionally biased region" description="Acidic residues" evidence="6">
    <location>
        <begin position="467"/>
        <end position="476"/>
    </location>
</feature>
<dbReference type="OrthoDB" id="265955at2759"/>
<evidence type="ECO:0000256" key="2">
    <source>
        <dbReference type="ARBA" id="ARBA00022737"/>
    </source>
</evidence>
<evidence type="ECO:0000256" key="4">
    <source>
        <dbReference type="ARBA" id="ARBA00022833"/>
    </source>
</evidence>
<feature type="compositionally biased region" description="Low complexity" evidence="6">
    <location>
        <begin position="604"/>
        <end position="634"/>
    </location>
</feature>
<feature type="domain" description="C2HC/C3H-type" evidence="7">
    <location>
        <begin position="282"/>
        <end position="311"/>
    </location>
</feature>
<dbReference type="InterPro" id="IPR049899">
    <property type="entry name" value="Znf_C2HC_C3H"/>
</dbReference>
<protein>
    <recommendedName>
        <fullName evidence="7">C2HC/C3H-type domain-containing protein</fullName>
    </recommendedName>
</protein>
<feature type="domain" description="C2HC/C3H-type" evidence="7">
    <location>
        <begin position="565"/>
        <end position="594"/>
    </location>
</feature>
<dbReference type="PROSITE" id="PS52027">
    <property type="entry name" value="ZF_C2HC_C3H"/>
    <property type="match status" value="6"/>
</dbReference>
<feature type="compositionally biased region" description="Polar residues" evidence="6">
    <location>
        <begin position="135"/>
        <end position="151"/>
    </location>
</feature>
<evidence type="ECO:0000256" key="3">
    <source>
        <dbReference type="ARBA" id="ARBA00022771"/>
    </source>
</evidence>
<feature type="compositionally biased region" description="Low complexity" evidence="6">
    <location>
        <begin position="656"/>
        <end position="695"/>
    </location>
</feature>
<accession>A0A8S1K0N9</accession>
<evidence type="ECO:0000259" key="7">
    <source>
        <dbReference type="PROSITE" id="PS52027"/>
    </source>
</evidence>
<feature type="domain" description="C2HC/C3H-type" evidence="7">
    <location>
        <begin position="479"/>
        <end position="508"/>
    </location>
</feature>
<sequence length="764" mass="88414">MQGLNNQGYNPGVRPKTLICYICGREYGTKSLEIHLKTCQEKFLMEEAKKPKNQRRPLPQPPKAIGGSGNYDTESYNEQAFNAYKEQSLEKCAYCGRTFNRESYPIHLKVCKPDKPFKPLPGFVQNPKEVQQQINRDNGGSQQGKSNSTGYSGEYKAPVRPKTLVCYICGREYGTKSLGIHIPQCKEMFIVQEMKKPKAERRNPPTTPRGLWDLLNKEDITMEDIIAYNNGAFNKYNKEALVACKNCGRTFKPEALEHHIKACTADNPFKALDAIEEGGTVELVPCKKCGRKFLPSRVEKHETNCKDIKGASQTQANGFLKQEQKQEQKQQQKQNQNFETPQQNNKQQTRQIQQQQSFSKTSVNFNDKSLKCYKCFQDCNNVQDLKQHVQNCKNQGLKPQIYDDLIQISNPSQALQTIYMSSVFENYQKNENNNKNVPEQTKSIQKQQSQVQQQQQSIQNQQNHYSDDEDQQDQEDENNLITCEKCDRRFAEDRIKKHQKVCKGKKFFEKKEHKVEVQKAPQTGWRKYHEEFINTVKYNRQLKKIQEEGGDIKQLGPPPVSSNSNYIQCPYCQRKFDPSKADKHIAICQNVVNKPKTIQEKKQNLQQPPFQQQQYQQNQVNQQKVQQTNQQQQNASNPKYGRVFQLNDETPQPKAQFQQVNSQQQKPQQSRQSISTQKTPQPPSKSSNQQQQLLSPPQPSNQFRIRSPQTTQKTQQVKQYQNSTKIDTNIFRPPTSGRTQDLLKPNSQLQLKPLTQNQNAFRKF</sequence>
<keyword evidence="2" id="KW-0677">Repeat</keyword>
<feature type="region of interest" description="Disordered" evidence="6">
    <location>
        <begin position="47"/>
        <end position="72"/>
    </location>
</feature>
<evidence type="ECO:0000313" key="8">
    <source>
        <dbReference type="EMBL" id="CAD8045756.1"/>
    </source>
</evidence>
<feature type="compositionally biased region" description="Low complexity" evidence="6">
    <location>
        <begin position="430"/>
        <end position="463"/>
    </location>
</feature>
<feature type="domain" description="C2HC/C3H-type" evidence="7">
    <location>
        <begin position="162"/>
        <end position="191"/>
    </location>
</feature>
<comment type="caution">
    <text evidence="8">The sequence shown here is derived from an EMBL/GenBank/DDBJ whole genome shotgun (WGS) entry which is preliminary data.</text>
</comment>
<keyword evidence="1" id="KW-0479">Metal-binding</keyword>
<feature type="domain" description="C2HC/C3H-type" evidence="7">
    <location>
        <begin position="88"/>
        <end position="117"/>
    </location>
</feature>
<dbReference type="Pfam" id="PF13913">
    <property type="entry name" value="zf-C2HC_2"/>
    <property type="match status" value="7"/>
</dbReference>
<proteinExistence type="predicted"/>
<evidence type="ECO:0000256" key="1">
    <source>
        <dbReference type="ARBA" id="ARBA00022723"/>
    </source>
</evidence>
<dbReference type="PANTHER" id="PTHR13555:SF5">
    <property type="entry name" value="ZINC-FINGER OF A C2HC-TYPE"/>
    <property type="match status" value="1"/>
</dbReference>
<name>A0A8S1K0N9_9CILI</name>
<keyword evidence="4" id="KW-0862">Zinc</keyword>
<evidence type="ECO:0000313" key="9">
    <source>
        <dbReference type="Proteomes" id="UP000692954"/>
    </source>
</evidence>